<evidence type="ECO:0000313" key="2">
    <source>
        <dbReference type="Proteomes" id="UP001055013"/>
    </source>
</evidence>
<organism evidence="1 2">
    <name type="scientific">Caballeronia novacaledonica</name>
    <dbReference type="NCBI Taxonomy" id="1544861"/>
    <lineage>
        <taxon>Bacteria</taxon>
        <taxon>Pseudomonadati</taxon>
        <taxon>Pseudomonadota</taxon>
        <taxon>Betaproteobacteria</taxon>
        <taxon>Burkholderiales</taxon>
        <taxon>Burkholderiaceae</taxon>
        <taxon>Caballeronia</taxon>
    </lineage>
</organism>
<gene>
    <name evidence="1" type="ORF">CBA19CS22_38470</name>
</gene>
<reference evidence="1" key="1">
    <citation type="submission" date="2021-09" db="EMBL/GenBank/DDBJ databases">
        <title>Isolation and characterization of 3-chlorobenzoate degrading bacteria from soils in Shizuoka.</title>
        <authorList>
            <person name="Ifat A."/>
            <person name="Ogawa N."/>
            <person name="Kimbara K."/>
            <person name="Moriuchi R."/>
            <person name="Dohra H."/>
            <person name="Shintani M."/>
        </authorList>
    </citation>
    <scope>NUCLEOTIDE SEQUENCE</scope>
    <source>
        <strain evidence="1">19CS2-2</strain>
    </source>
</reference>
<keyword evidence="2" id="KW-1185">Reference proteome</keyword>
<sequence>MTLNVYALQTGSINMPLDALLAGEEGRITVPVPCYLIEHPKGSLLFDSGMHVEMQTDPRSRIGKLTDEFNIEFKQGEEVAAQLALLNVDAEKIDILVNSHLHYDHAGGNEAIPNARLIVQKREWDAGREPDLIASNGYQQHDYNHGHDLELIDGEHDLFGDGSVVCIPTYGHTPGHQSLKLTLGSGRIVCLCGDACYLRRNLDEMRLPSVVHDKVQMRESLERLSGLRKLGAQIFYGHDPEFWATLPAWPRRIA</sequence>
<name>A0ACB5R5K7_9BURK</name>
<protein>
    <submittedName>
        <fullName evidence="1">N-acyl homoserine lactonase family protein</fullName>
    </submittedName>
</protein>
<dbReference type="Proteomes" id="UP001055013">
    <property type="component" value="Unassembled WGS sequence"/>
</dbReference>
<proteinExistence type="predicted"/>
<dbReference type="EMBL" id="BPUR01000043">
    <property type="protein sequence ID" value="GJH22558.1"/>
    <property type="molecule type" value="Genomic_DNA"/>
</dbReference>
<accession>A0ACB5R5K7</accession>
<comment type="caution">
    <text evidence="1">The sequence shown here is derived from an EMBL/GenBank/DDBJ whole genome shotgun (WGS) entry which is preliminary data.</text>
</comment>
<evidence type="ECO:0000313" key="1">
    <source>
        <dbReference type="EMBL" id="GJH22558.1"/>
    </source>
</evidence>